<feature type="domain" description="Aminotransferase class I/classII large" evidence="7">
    <location>
        <begin position="34"/>
        <end position="382"/>
    </location>
</feature>
<dbReference type="FunFam" id="3.40.640.10:FF:000033">
    <property type="entry name" value="Aspartate aminotransferase"/>
    <property type="match status" value="1"/>
</dbReference>
<dbReference type="SUPFAM" id="SSF53383">
    <property type="entry name" value="PLP-dependent transferases"/>
    <property type="match status" value="1"/>
</dbReference>
<comment type="similarity">
    <text evidence="2 6">Belongs to the class-I pyridoxal-phosphate-dependent aminotransferase family.</text>
</comment>
<evidence type="ECO:0000256" key="6">
    <source>
        <dbReference type="RuleBase" id="RU000481"/>
    </source>
</evidence>
<evidence type="ECO:0000256" key="2">
    <source>
        <dbReference type="ARBA" id="ARBA00007441"/>
    </source>
</evidence>
<dbReference type="KEGG" id="jpo:G7058_08160"/>
<dbReference type="Gene3D" id="3.90.1150.10">
    <property type="entry name" value="Aspartate Aminotransferase, domain 1"/>
    <property type="match status" value="1"/>
</dbReference>
<dbReference type="GO" id="GO:0008483">
    <property type="term" value="F:transaminase activity"/>
    <property type="evidence" value="ECO:0007669"/>
    <property type="project" value="UniProtKB-KW"/>
</dbReference>
<dbReference type="InterPro" id="IPR004839">
    <property type="entry name" value="Aminotransferase_I/II_large"/>
</dbReference>
<evidence type="ECO:0000313" key="9">
    <source>
        <dbReference type="Proteomes" id="UP000501830"/>
    </source>
</evidence>
<evidence type="ECO:0000256" key="4">
    <source>
        <dbReference type="ARBA" id="ARBA00022679"/>
    </source>
</evidence>
<dbReference type="Proteomes" id="UP000501830">
    <property type="component" value="Chromosome"/>
</dbReference>
<dbReference type="CDD" id="cd00609">
    <property type="entry name" value="AAT_like"/>
    <property type="match status" value="1"/>
</dbReference>
<dbReference type="EMBL" id="CP049889">
    <property type="protein sequence ID" value="QIK52002.1"/>
    <property type="molecule type" value="Genomic_DNA"/>
</dbReference>
<dbReference type="InterPro" id="IPR015422">
    <property type="entry name" value="PyrdxlP-dep_Trfase_small"/>
</dbReference>
<dbReference type="Gene3D" id="3.40.640.10">
    <property type="entry name" value="Type I PLP-dependent aspartate aminotransferase-like (Major domain)"/>
    <property type="match status" value="1"/>
</dbReference>
<keyword evidence="4 6" id="KW-0808">Transferase</keyword>
<keyword evidence="3 6" id="KW-0032">Aminotransferase</keyword>
<accession>A0A6G7WID0</accession>
<evidence type="ECO:0000256" key="3">
    <source>
        <dbReference type="ARBA" id="ARBA00022576"/>
    </source>
</evidence>
<dbReference type="EC" id="2.6.1.-" evidence="6"/>
<reference evidence="8 9" key="1">
    <citation type="journal article" date="2017" name="Int. J. Syst. Evol. Microbiol.">
        <title>Jeotgalibaca porci sp. nov. and Jeotgalibaca arthritidis sp. nov., isolated from pigs, and emended description of the genus Jeotgalibaca.</title>
        <authorList>
            <person name="Zamora L."/>
            <person name="Perez-Sancho M."/>
            <person name="Dominguez L."/>
            <person name="Fernandez-Garayzabal J.F."/>
            <person name="Vela A.I."/>
        </authorList>
    </citation>
    <scope>NUCLEOTIDE SEQUENCE [LARGE SCALE GENOMIC DNA]</scope>
    <source>
        <strain evidence="8 9">CCUG 69148</strain>
    </source>
</reference>
<gene>
    <name evidence="8" type="ORF">G7058_08160</name>
</gene>
<proteinExistence type="inferred from homology"/>
<dbReference type="InterPro" id="IPR050596">
    <property type="entry name" value="AspAT/PAT-like"/>
</dbReference>
<dbReference type="InterPro" id="IPR015424">
    <property type="entry name" value="PyrdxlP-dep_Trfase"/>
</dbReference>
<evidence type="ECO:0000259" key="7">
    <source>
        <dbReference type="Pfam" id="PF00155"/>
    </source>
</evidence>
<dbReference type="AlphaFoldDB" id="A0A6G7WID0"/>
<dbReference type="PANTHER" id="PTHR46383">
    <property type="entry name" value="ASPARTATE AMINOTRANSFERASE"/>
    <property type="match status" value="1"/>
</dbReference>
<evidence type="ECO:0000256" key="1">
    <source>
        <dbReference type="ARBA" id="ARBA00001933"/>
    </source>
</evidence>
<dbReference type="InterPro" id="IPR004838">
    <property type="entry name" value="NHTrfase_class1_PyrdxlP-BS"/>
</dbReference>
<keyword evidence="9" id="KW-1185">Reference proteome</keyword>
<name>A0A6G7WID0_9LACT</name>
<evidence type="ECO:0000256" key="5">
    <source>
        <dbReference type="ARBA" id="ARBA00022898"/>
    </source>
</evidence>
<dbReference type="Pfam" id="PF00155">
    <property type="entry name" value="Aminotran_1_2"/>
    <property type="match status" value="1"/>
</dbReference>
<dbReference type="InterPro" id="IPR015421">
    <property type="entry name" value="PyrdxlP-dep_Trfase_major"/>
</dbReference>
<sequence>MAYSMHQWSTLSQNYPASSIRKMAKRAREIGNPIMLTMGEPNFETPDFIKQAAIQGINENRTYYGPNVGEHNFQTAVADKYTKMTGFQFEPDNIMASFGATEGILLVMMSVLNEGDEVLVSNPHYPNYLGQIMSVGAQAVDVPVYEKNQFKIQAADIEAAITDKTKLLIINSPNNPLGSILDREDYEAILAVADKHKITILSDEVYENIIYDGKEHVSLFQIPGASENHFVVNSFSKTYAMTGWRAGYVVGHKQAIHVMAEFREGIGFAVAPFTQDAAVAALESDQTIVREYLQAYDERRHIVVDGLNAIPGFTCLKTEGAFYAFPNIQAFNKSSEAFAMELLEHTHVAITPGSAFGSMGEGYLRISFAQSTEDLKEAISRIGEYVARAYPELH</sequence>
<comment type="cofactor">
    <cofactor evidence="1 6">
        <name>pyridoxal 5'-phosphate</name>
        <dbReference type="ChEBI" id="CHEBI:597326"/>
    </cofactor>
</comment>
<dbReference type="GO" id="GO:0006520">
    <property type="term" value="P:amino acid metabolic process"/>
    <property type="evidence" value="ECO:0007669"/>
    <property type="project" value="InterPro"/>
</dbReference>
<protein>
    <recommendedName>
        <fullName evidence="6">Aminotransferase</fullName>
        <ecNumber evidence="6">2.6.1.-</ecNumber>
    </recommendedName>
</protein>
<dbReference type="GO" id="GO:0030170">
    <property type="term" value="F:pyridoxal phosphate binding"/>
    <property type="evidence" value="ECO:0007669"/>
    <property type="project" value="InterPro"/>
</dbReference>
<dbReference type="PROSITE" id="PS00105">
    <property type="entry name" value="AA_TRANSFER_CLASS_1"/>
    <property type="match status" value="1"/>
</dbReference>
<organism evidence="8 9">
    <name type="scientific">Jeotgalibaca porci</name>
    <dbReference type="NCBI Taxonomy" id="1868793"/>
    <lineage>
        <taxon>Bacteria</taxon>
        <taxon>Bacillati</taxon>
        <taxon>Bacillota</taxon>
        <taxon>Bacilli</taxon>
        <taxon>Lactobacillales</taxon>
        <taxon>Carnobacteriaceae</taxon>
        <taxon>Jeotgalibaca</taxon>
    </lineage>
</organism>
<evidence type="ECO:0000313" key="8">
    <source>
        <dbReference type="EMBL" id="QIK52002.1"/>
    </source>
</evidence>
<keyword evidence="5" id="KW-0663">Pyridoxal phosphate</keyword>